<keyword evidence="1" id="KW-0472">Membrane</keyword>
<evidence type="ECO:0000256" key="1">
    <source>
        <dbReference type="SAM" id="Phobius"/>
    </source>
</evidence>
<evidence type="ECO:0008006" key="4">
    <source>
        <dbReference type="Google" id="ProtNLM"/>
    </source>
</evidence>
<feature type="transmembrane region" description="Helical" evidence="1">
    <location>
        <begin position="6"/>
        <end position="24"/>
    </location>
</feature>
<keyword evidence="1" id="KW-0812">Transmembrane</keyword>
<comment type="caution">
    <text evidence="2">The sequence shown here is derived from an EMBL/GenBank/DDBJ whole genome shotgun (WGS) entry which is preliminary data.</text>
</comment>
<proteinExistence type="predicted"/>
<feature type="transmembrane region" description="Helical" evidence="1">
    <location>
        <begin position="127"/>
        <end position="147"/>
    </location>
</feature>
<evidence type="ECO:0000313" key="3">
    <source>
        <dbReference type="Proteomes" id="UP001165587"/>
    </source>
</evidence>
<dbReference type="EMBL" id="JANLCK010000001">
    <property type="protein sequence ID" value="MCS5724688.1"/>
    <property type="molecule type" value="Genomic_DNA"/>
</dbReference>
<dbReference type="Proteomes" id="UP001165587">
    <property type="component" value="Unassembled WGS sequence"/>
</dbReference>
<dbReference type="RefSeq" id="WP_259525117.1">
    <property type="nucleotide sequence ID" value="NZ_JANLCK010000001.1"/>
</dbReference>
<reference evidence="2" key="1">
    <citation type="submission" date="2022-08" db="EMBL/GenBank/DDBJ databases">
        <authorList>
            <person name="Deng Y."/>
            <person name="Han X.-F."/>
            <person name="Zhang Y.-Q."/>
        </authorList>
    </citation>
    <scope>NUCLEOTIDE SEQUENCE</scope>
    <source>
        <strain evidence="2">CPCC 203407</strain>
    </source>
</reference>
<sequence length="301" mass="32329">MTTDWLSGGFIIALAAVLWLAYLLPSWFRSRQYLATERNAVRLQQTLRILAETAELPQEVRVEANARAIAEQERILKHRALERELSVVPAAVRTADRLRRSRAGTSVVLLLSVAVAVLGGMQAVYTGAWIILIGGVIASGVSVAVLVKLSKAGRRLRLPRPEAPTAQVFVIHDVGEDRQGDGVSELVEAEEPVAVEEEQTDGWTPVAIPRPLYMSRAASAPLGLDDGPDEAEVLRAAAAADEAALRARLEAERATVAELPVAPVAQAPAAAPSRFARMGIVDADTEPHLDLDSVLARRRAG</sequence>
<accession>A0AA42BVN8</accession>
<keyword evidence="1" id="KW-1133">Transmembrane helix</keyword>
<evidence type="ECO:0000313" key="2">
    <source>
        <dbReference type="EMBL" id="MCS5724688.1"/>
    </source>
</evidence>
<name>A0AA42BVN8_9MICO</name>
<feature type="transmembrane region" description="Helical" evidence="1">
    <location>
        <begin position="103"/>
        <end position="121"/>
    </location>
</feature>
<keyword evidence="3" id="KW-1185">Reference proteome</keyword>
<organism evidence="2 3">
    <name type="scientific">Herbiconiux oxytropis</name>
    <dbReference type="NCBI Taxonomy" id="2970915"/>
    <lineage>
        <taxon>Bacteria</taxon>
        <taxon>Bacillati</taxon>
        <taxon>Actinomycetota</taxon>
        <taxon>Actinomycetes</taxon>
        <taxon>Micrococcales</taxon>
        <taxon>Microbacteriaceae</taxon>
        <taxon>Herbiconiux</taxon>
    </lineage>
</organism>
<protein>
    <recommendedName>
        <fullName evidence="4">Large exoprotein</fullName>
    </recommendedName>
</protein>
<gene>
    <name evidence="2" type="ORF">N1028_02135</name>
</gene>
<dbReference type="AlphaFoldDB" id="A0AA42BVN8"/>